<evidence type="ECO:0000256" key="4">
    <source>
        <dbReference type="ARBA" id="ARBA00031367"/>
    </source>
</evidence>
<feature type="domain" description="NAD-dependent epimerase/dehydratase" evidence="6">
    <location>
        <begin position="3"/>
        <end position="126"/>
    </location>
</feature>
<dbReference type="InterPro" id="IPR001509">
    <property type="entry name" value="Epimerase_deHydtase"/>
</dbReference>
<comment type="similarity">
    <text evidence="2">Belongs to the NAD(P)-dependent epimerase/dehydratase family.</text>
</comment>
<sequence>MRILVTGSAGFIGGHIISTLRENGHEVTGLDCLHPAAHRQSTSSGQEWTLGDIRDRQTVRTALRGVDAVCHQAAMVGMGVDMNDAPEYASCNDLGTAVVLAEMTAAKVDRLVLASSMVVYGEGAYTCDEHGSQRPTARTEADLKAGRFEPGCPLCTAQMRPSLVDESAPLEPRSVYAATKLAQEHLAGAWARATGGSAIALRYHNVYGPHMPRDTPYAGVAAIFRSSLESGQAPQVFEDGGQRRDFIHVHDVAKANLLALQADCSPATMNAYNIATGHPHTILDMATALAAATGGPQPHVTGAYRGGDVRHVTASPALAQKELGFTAEVGFAEGITEFATAPLRH</sequence>
<evidence type="ECO:0000256" key="1">
    <source>
        <dbReference type="ARBA" id="ARBA00004947"/>
    </source>
</evidence>
<reference evidence="7" key="1">
    <citation type="submission" date="2021-01" db="EMBL/GenBank/DDBJ databases">
        <title>Whole genome shotgun sequence of Rhizocola hellebori NBRC 109834.</title>
        <authorList>
            <person name="Komaki H."/>
            <person name="Tamura T."/>
        </authorList>
    </citation>
    <scope>NUCLEOTIDE SEQUENCE</scope>
    <source>
        <strain evidence="7">NBRC 109834</strain>
    </source>
</reference>
<proteinExistence type="inferred from homology"/>
<dbReference type="Pfam" id="PF01370">
    <property type="entry name" value="Epimerase"/>
    <property type="match status" value="2"/>
</dbReference>
<dbReference type="EMBL" id="BONY01000017">
    <property type="protein sequence ID" value="GIH05230.1"/>
    <property type="molecule type" value="Genomic_DNA"/>
</dbReference>
<dbReference type="SUPFAM" id="SSF51735">
    <property type="entry name" value="NAD(P)-binding Rossmann-fold domains"/>
    <property type="match status" value="1"/>
</dbReference>
<dbReference type="AlphaFoldDB" id="A0A8J3VGA3"/>
<comment type="pathway">
    <text evidence="1">Carbohydrate metabolism; galactose metabolism.</text>
</comment>
<dbReference type="Gene3D" id="3.40.50.720">
    <property type="entry name" value="NAD(P)-binding Rossmann-like Domain"/>
    <property type="match status" value="1"/>
</dbReference>
<dbReference type="PANTHER" id="PTHR43725">
    <property type="entry name" value="UDP-GLUCOSE 4-EPIMERASE"/>
    <property type="match status" value="1"/>
</dbReference>
<dbReference type="RefSeq" id="WP_203909089.1">
    <property type="nucleotide sequence ID" value="NZ_BONY01000017.1"/>
</dbReference>
<evidence type="ECO:0000256" key="3">
    <source>
        <dbReference type="ARBA" id="ARBA00018569"/>
    </source>
</evidence>
<evidence type="ECO:0000313" key="8">
    <source>
        <dbReference type="Proteomes" id="UP000612899"/>
    </source>
</evidence>
<comment type="caution">
    <text evidence="7">The sequence shown here is derived from an EMBL/GenBank/DDBJ whole genome shotgun (WGS) entry which is preliminary data.</text>
</comment>
<name>A0A8J3VGA3_9ACTN</name>
<feature type="domain" description="NAD-dependent epimerase/dehydratase" evidence="6">
    <location>
        <begin position="165"/>
        <end position="275"/>
    </location>
</feature>
<evidence type="ECO:0000259" key="6">
    <source>
        <dbReference type="Pfam" id="PF01370"/>
    </source>
</evidence>
<evidence type="ECO:0000256" key="5">
    <source>
        <dbReference type="ARBA" id="ARBA00033067"/>
    </source>
</evidence>
<dbReference type="InterPro" id="IPR036291">
    <property type="entry name" value="NAD(P)-bd_dom_sf"/>
</dbReference>
<protein>
    <recommendedName>
        <fullName evidence="3">UDP-glucose 4-epimerase</fullName>
    </recommendedName>
    <alternativeName>
        <fullName evidence="5">Galactowaldenase</fullName>
    </alternativeName>
    <alternativeName>
        <fullName evidence="4">UDP-galactose 4-epimerase</fullName>
    </alternativeName>
</protein>
<gene>
    <name evidence="7" type="primary">galE_1</name>
    <name evidence="7" type="ORF">Rhe02_32970</name>
</gene>
<organism evidence="7 8">
    <name type="scientific">Rhizocola hellebori</name>
    <dbReference type="NCBI Taxonomy" id="1392758"/>
    <lineage>
        <taxon>Bacteria</taxon>
        <taxon>Bacillati</taxon>
        <taxon>Actinomycetota</taxon>
        <taxon>Actinomycetes</taxon>
        <taxon>Micromonosporales</taxon>
        <taxon>Micromonosporaceae</taxon>
        <taxon>Rhizocola</taxon>
    </lineage>
</organism>
<keyword evidence="8" id="KW-1185">Reference proteome</keyword>
<accession>A0A8J3VGA3</accession>
<dbReference type="Proteomes" id="UP000612899">
    <property type="component" value="Unassembled WGS sequence"/>
</dbReference>
<evidence type="ECO:0000313" key="7">
    <source>
        <dbReference type="EMBL" id="GIH05230.1"/>
    </source>
</evidence>
<evidence type="ECO:0000256" key="2">
    <source>
        <dbReference type="ARBA" id="ARBA00007637"/>
    </source>
</evidence>